<reference evidence="4" key="1">
    <citation type="journal article" date="2021" name="Nat. Commun.">
        <title>Genetic determinants of endophytism in the Arabidopsis root mycobiome.</title>
        <authorList>
            <person name="Mesny F."/>
            <person name="Miyauchi S."/>
            <person name="Thiergart T."/>
            <person name="Pickel B."/>
            <person name="Atanasova L."/>
            <person name="Karlsson M."/>
            <person name="Huettel B."/>
            <person name="Barry K.W."/>
            <person name="Haridas S."/>
            <person name="Chen C."/>
            <person name="Bauer D."/>
            <person name="Andreopoulos W."/>
            <person name="Pangilinan J."/>
            <person name="LaButti K."/>
            <person name="Riley R."/>
            <person name="Lipzen A."/>
            <person name="Clum A."/>
            <person name="Drula E."/>
            <person name="Henrissat B."/>
            <person name="Kohler A."/>
            <person name="Grigoriev I.V."/>
            <person name="Martin F.M."/>
            <person name="Hacquard S."/>
        </authorList>
    </citation>
    <scope>NUCLEOTIDE SEQUENCE</scope>
    <source>
        <strain evidence="4">MPI-CAGE-AT-0021</strain>
    </source>
</reference>
<keyword evidence="1" id="KW-0677">Repeat</keyword>
<dbReference type="OrthoDB" id="5086976at2759"/>
<sequence length="217" mass="24445">VGVHLKDNYGQTPLSWAAKYGREAVVKLLLAIEGLDVDSKDDYGRTPLSWAAMNGHETVAMTLLGHDSVDPDQEDHYGSTPLSIAARHYRTEIVKVLLATGQVTFDSRDCFGRTSLWWARRRGNTDTEEVLLDYAEKRGMPVCDNDEFIEVSPISNNRTSRWCDICTLGIPEDEVFYECGVCNSGSFHTCSECYKIGGRCLKDDHELAQRKTLWSWS</sequence>
<feature type="repeat" description="ANK" evidence="3">
    <location>
        <begin position="9"/>
        <end position="42"/>
    </location>
</feature>
<keyword evidence="2 3" id="KW-0040">ANK repeat</keyword>
<dbReference type="InterPro" id="IPR036770">
    <property type="entry name" value="Ankyrin_rpt-contain_sf"/>
</dbReference>
<dbReference type="EMBL" id="JAGMUU010000032">
    <property type="protein sequence ID" value="KAH7118281.1"/>
    <property type="molecule type" value="Genomic_DNA"/>
</dbReference>
<dbReference type="AlphaFoldDB" id="A0A9P9DFJ6"/>
<accession>A0A9P9DFJ6</accession>
<dbReference type="PROSITE" id="PS50297">
    <property type="entry name" value="ANK_REP_REGION"/>
    <property type="match status" value="2"/>
</dbReference>
<dbReference type="PROSITE" id="PS50088">
    <property type="entry name" value="ANK_REPEAT"/>
    <property type="match status" value="3"/>
</dbReference>
<evidence type="ECO:0000313" key="4">
    <source>
        <dbReference type="EMBL" id="KAH7118281.1"/>
    </source>
</evidence>
<dbReference type="Proteomes" id="UP000717696">
    <property type="component" value="Unassembled WGS sequence"/>
</dbReference>
<evidence type="ECO:0000256" key="2">
    <source>
        <dbReference type="ARBA" id="ARBA00023043"/>
    </source>
</evidence>
<evidence type="ECO:0000313" key="5">
    <source>
        <dbReference type="Proteomes" id="UP000717696"/>
    </source>
</evidence>
<dbReference type="SUPFAM" id="SSF48403">
    <property type="entry name" value="Ankyrin repeat"/>
    <property type="match status" value="1"/>
</dbReference>
<proteinExistence type="predicted"/>
<protein>
    <submittedName>
        <fullName evidence="4">Ankyrin repeat-containing domain protein</fullName>
    </submittedName>
</protein>
<name>A0A9P9DFJ6_9HYPO</name>
<dbReference type="Pfam" id="PF12796">
    <property type="entry name" value="Ank_2"/>
    <property type="match status" value="1"/>
</dbReference>
<feature type="repeat" description="ANK" evidence="3">
    <location>
        <begin position="43"/>
        <end position="76"/>
    </location>
</feature>
<comment type="caution">
    <text evidence="4">The sequence shown here is derived from an EMBL/GenBank/DDBJ whole genome shotgun (WGS) entry which is preliminary data.</text>
</comment>
<organism evidence="4 5">
    <name type="scientific">Dactylonectria estremocensis</name>
    <dbReference type="NCBI Taxonomy" id="1079267"/>
    <lineage>
        <taxon>Eukaryota</taxon>
        <taxon>Fungi</taxon>
        <taxon>Dikarya</taxon>
        <taxon>Ascomycota</taxon>
        <taxon>Pezizomycotina</taxon>
        <taxon>Sordariomycetes</taxon>
        <taxon>Hypocreomycetidae</taxon>
        <taxon>Hypocreales</taxon>
        <taxon>Nectriaceae</taxon>
        <taxon>Dactylonectria</taxon>
    </lineage>
</organism>
<evidence type="ECO:0000256" key="1">
    <source>
        <dbReference type="ARBA" id="ARBA00022737"/>
    </source>
</evidence>
<dbReference type="Pfam" id="PF00023">
    <property type="entry name" value="Ank"/>
    <property type="match status" value="1"/>
</dbReference>
<dbReference type="Gene3D" id="1.25.40.20">
    <property type="entry name" value="Ankyrin repeat-containing domain"/>
    <property type="match status" value="1"/>
</dbReference>
<dbReference type="PANTHER" id="PTHR24173:SF74">
    <property type="entry name" value="ANKYRIN REPEAT DOMAIN-CONTAINING PROTEIN 16"/>
    <property type="match status" value="1"/>
</dbReference>
<keyword evidence="5" id="KW-1185">Reference proteome</keyword>
<dbReference type="InterPro" id="IPR002110">
    <property type="entry name" value="Ankyrin_rpt"/>
</dbReference>
<dbReference type="SMART" id="SM00248">
    <property type="entry name" value="ANK"/>
    <property type="match status" value="4"/>
</dbReference>
<feature type="non-terminal residue" evidence="4">
    <location>
        <position position="1"/>
    </location>
</feature>
<evidence type="ECO:0000256" key="3">
    <source>
        <dbReference type="PROSITE-ProRule" id="PRU00023"/>
    </source>
</evidence>
<dbReference type="PANTHER" id="PTHR24173">
    <property type="entry name" value="ANKYRIN REPEAT CONTAINING"/>
    <property type="match status" value="1"/>
</dbReference>
<feature type="repeat" description="ANK" evidence="3">
    <location>
        <begin position="77"/>
        <end position="101"/>
    </location>
</feature>
<gene>
    <name evidence="4" type="ORF">B0J13DRAFT_458522</name>
</gene>